<gene>
    <name evidence="6" type="primary">frcB</name>
    <name evidence="6" type="ORF">MPOR_08400</name>
</gene>
<keyword evidence="7" id="KW-1185">Reference proteome</keyword>
<dbReference type="PANTHER" id="PTHR46847:SF1">
    <property type="entry name" value="D-ALLOSE-BINDING PERIPLASMIC PROTEIN-RELATED"/>
    <property type="match status" value="1"/>
</dbReference>
<accession>A0A6N4V4V5</accession>
<dbReference type="AlphaFoldDB" id="A0A6N4V4V5"/>
<dbReference type="RefSeq" id="WP_152515066.1">
    <property type="nucleotide sequence ID" value="NZ_AP022570.1"/>
</dbReference>
<evidence type="ECO:0000259" key="5">
    <source>
        <dbReference type="Pfam" id="PF13407"/>
    </source>
</evidence>
<protein>
    <submittedName>
        <fullName evidence="6">Sugar ABC transporter</fullName>
    </submittedName>
</protein>
<proteinExistence type="inferred from homology"/>
<dbReference type="Proteomes" id="UP000466785">
    <property type="component" value="Chromosome"/>
</dbReference>
<dbReference type="GO" id="GO:0030246">
    <property type="term" value="F:carbohydrate binding"/>
    <property type="evidence" value="ECO:0007669"/>
    <property type="project" value="UniProtKB-ARBA"/>
</dbReference>
<dbReference type="KEGG" id="mpof:MPOR_08400"/>
<sequence length="362" mass="37332">MFSSASRSVRCRLTALAAGCTLIAALIAACSKTEPADEAGNGVALIIKTETNPFFVDIKQTALREAEAKGLTLTTAAGTEDGDVGSQVAAIDAAITRGDRAIMITPNGAGVDNALRRARRAGVFVVALDTKPTDPGAADITFATDNFEAGRLIGAWAAEKMAGQTAVIALLDLFHNRQVESDYQRNQGFLTGMGIPVGDYRRTGDEAPTGVYRGGRYRIACQDVTLGAAAGGRAAMERCLTHSPDVNLVYTINEPAASGAAKILAAADNPAVLVSVDGGCDPGLRLVSEGVIGATAQQDPVQMAVQAVDAVATFLSTGEEPVPDTGIDMIDTGVVLVTDDPQPGVPSIDVAQGMQRCWGKAA</sequence>
<dbReference type="PROSITE" id="PS51257">
    <property type="entry name" value="PROKAR_LIPOPROTEIN"/>
    <property type="match status" value="1"/>
</dbReference>
<evidence type="ECO:0000313" key="7">
    <source>
        <dbReference type="Proteomes" id="UP000466785"/>
    </source>
</evidence>
<dbReference type="InterPro" id="IPR028082">
    <property type="entry name" value="Peripla_BP_I"/>
</dbReference>
<dbReference type="EMBL" id="AP022570">
    <property type="protein sequence ID" value="BBX49814.1"/>
    <property type="molecule type" value="Genomic_DNA"/>
</dbReference>
<comment type="similarity">
    <text evidence="2">Belongs to the bacterial solute-binding protein 2 family.</text>
</comment>
<dbReference type="Pfam" id="PF13407">
    <property type="entry name" value="Peripla_BP_4"/>
    <property type="match status" value="1"/>
</dbReference>
<reference evidence="6 7" key="1">
    <citation type="journal article" date="2019" name="Emerg. Microbes Infect.">
        <title>Comprehensive subspecies identification of 175 nontuberculous mycobacteria species based on 7547 genomic profiles.</title>
        <authorList>
            <person name="Matsumoto Y."/>
            <person name="Kinjo T."/>
            <person name="Motooka D."/>
            <person name="Nabeya D."/>
            <person name="Jung N."/>
            <person name="Uechi K."/>
            <person name="Horii T."/>
            <person name="Iida T."/>
            <person name="Fujita J."/>
            <person name="Nakamura S."/>
        </authorList>
    </citation>
    <scope>NUCLEOTIDE SEQUENCE [LARGE SCALE GENOMIC DNA]</scope>
    <source>
        <strain evidence="6 7">JCM 12603</strain>
    </source>
</reference>
<name>A0A6N4V4V5_9MYCO</name>
<dbReference type="Gene3D" id="3.40.50.2300">
    <property type="match status" value="2"/>
</dbReference>
<comment type="subcellular location">
    <subcellularLocation>
        <location evidence="1">Cell envelope</location>
    </subcellularLocation>
</comment>
<evidence type="ECO:0000256" key="3">
    <source>
        <dbReference type="ARBA" id="ARBA00022729"/>
    </source>
</evidence>
<keyword evidence="3 4" id="KW-0732">Signal</keyword>
<evidence type="ECO:0000256" key="4">
    <source>
        <dbReference type="SAM" id="SignalP"/>
    </source>
</evidence>
<dbReference type="InterPro" id="IPR025997">
    <property type="entry name" value="SBP_2_dom"/>
</dbReference>
<dbReference type="SUPFAM" id="SSF53822">
    <property type="entry name" value="Periplasmic binding protein-like I"/>
    <property type="match status" value="1"/>
</dbReference>
<dbReference type="GO" id="GO:0030313">
    <property type="term" value="C:cell envelope"/>
    <property type="evidence" value="ECO:0007669"/>
    <property type="project" value="UniProtKB-SubCell"/>
</dbReference>
<evidence type="ECO:0000256" key="2">
    <source>
        <dbReference type="ARBA" id="ARBA00007639"/>
    </source>
</evidence>
<feature type="signal peptide" evidence="4">
    <location>
        <begin position="1"/>
        <end position="17"/>
    </location>
</feature>
<dbReference type="PANTHER" id="PTHR46847">
    <property type="entry name" value="D-ALLOSE-BINDING PERIPLASMIC PROTEIN-RELATED"/>
    <property type="match status" value="1"/>
</dbReference>
<evidence type="ECO:0000256" key="1">
    <source>
        <dbReference type="ARBA" id="ARBA00004196"/>
    </source>
</evidence>
<feature type="domain" description="Periplasmic binding protein" evidence="5">
    <location>
        <begin position="43"/>
        <end position="318"/>
    </location>
</feature>
<evidence type="ECO:0000313" key="6">
    <source>
        <dbReference type="EMBL" id="BBX49814.1"/>
    </source>
</evidence>
<feature type="chain" id="PRO_5039587154" evidence="4">
    <location>
        <begin position="18"/>
        <end position="362"/>
    </location>
</feature>
<organism evidence="6 7">
    <name type="scientific">Mycolicibacterium poriferae</name>
    <dbReference type="NCBI Taxonomy" id="39694"/>
    <lineage>
        <taxon>Bacteria</taxon>
        <taxon>Bacillati</taxon>
        <taxon>Actinomycetota</taxon>
        <taxon>Actinomycetes</taxon>
        <taxon>Mycobacteriales</taxon>
        <taxon>Mycobacteriaceae</taxon>
        <taxon>Mycolicibacterium</taxon>
    </lineage>
</organism>